<dbReference type="GO" id="GO:0005886">
    <property type="term" value="C:plasma membrane"/>
    <property type="evidence" value="ECO:0007669"/>
    <property type="project" value="UniProtKB-SubCell"/>
</dbReference>
<dbReference type="GO" id="GO:0140359">
    <property type="term" value="F:ABC-type transporter activity"/>
    <property type="evidence" value="ECO:0007669"/>
    <property type="project" value="InterPro"/>
</dbReference>
<name>A0A5B9DFR8_9ARCH</name>
<dbReference type="Pfam" id="PF12679">
    <property type="entry name" value="ABC2_membrane_2"/>
    <property type="match status" value="1"/>
</dbReference>
<gene>
    <name evidence="2" type="ORF">DSAG12_03800</name>
</gene>
<keyword evidence="1" id="KW-0812">Transmembrane</keyword>
<feature type="transmembrane region" description="Helical" evidence="1">
    <location>
        <begin position="118"/>
        <end position="140"/>
    </location>
</feature>
<dbReference type="GeneID" id="41331768"/>
<organism evidence="2 3">
    <name type="scientific">Promethearchaeum syntrophicum</name>
    <dbReference type="NCBI Taxonomy" id="2594042"/>
    <lineage>
        <taxon>Archaea</taxon>
        <taxon>Promethearchaeati</taxon>
        <taxon>Promethearchaeota</taxon>
        <taxon>Promethearchaeia</taxon>
        <taxon>Promethearchaeales</taxon>
        <taxon>Promethearchaeaceae</taxon>
        <taxon>Promethearchaeum</taxon>
    </lineage>
</organism>
<feature type="transmembrane region" description="Helical" evidence="1">
    <location>
        <begin position="191"/>
        <end position="211"/>
    </location>
</feature>
<reference evidence="2 3" key="1">
    <citation type="journal article" date="2020" name="Nature">
        <title>Isolation of an archaeon at the prokaryote-eukaryote interface.</title>
        <authorList>
            <person name="Imachi H."/>
            <person name="Nobu M.K."/>
            <person name="Nakahara N."/>
            <person name="Morono Y."/>
            <person name="Ogawara M."/>
            <person name="Takaki Y."/>
            <person name="Takano Y."/>
            <person name="Uematsu K."/>
            <person name="Ikuta T."/>
            <person name="Ito M."/>
            <person name="Matsui Y."/>
            <person name="Miyazaki M."/>
            <person name="Murata K."/>
            <person name="Saito Y."/>
            <person name="Sakai S."/>
            <person name="Song C."/>
            <person name="Tasumi E."/>
            <person name="Yamanaka Y."/>
            <person name="Yamaguchi T."/>
            <person name="Kamagata Y."/>
            <person name="Tamaki H."/>
            <person name="Takai K."/>
        </authorList>
    </citation>
    <scope>NUCLEOTIDE SEQUENCE [LARGE SCALE GENOMIC DNA]</scope>
    <source>
        <strain evidence="2 3">MK-D1</strain>
    </source>
</reference>
<evidence type="ECO:0000313" key="2">
    <source>
        <dbReference type="EMBL" id="QEE17962.1"/>
    </source>
</evidence>
<sequence length="258" mass="29358">MDFFAELQKTFKKIFGFIKTKSQNLIFITLTWHEIKRNFKQAFQKLWILVIFFVLLSNTINTADIVLTTNSVLTIFIFLGTMVASIPADLCISGEIGGLADSLLSKSVNRWQYVLSKFVSQILLVFIIYATTFGIIIGFFEALNLVPFLFDYGQFMSVLGLVALILTMFVSFAVMFSVIFPKPLYSMIASLILWFFLVFMFLVGPWVSIYSPVSLIFNLGSILLDTWTVDLWKIAVFNSIPIVICIISGTIIFYQKDL</sequence>
<dbReference type="EMBL" id="CP042905">
    <property type="protein sequence ID" value="QEE17962.1"/>
    <property type="molecule type" value="Genomic_DNA"/>
</dbReference>
<keyword evidence="1" id="KW-0472">Membrane</keyword>
<dbReference type="Proteomes" id="UP000321408">
    <property type="component" value="Chromosome"/>
</dbReference>
<keyword evidence="3" id="KW-1185">Reference proteome</keyword>
<feature type="transmembrane region" description="Helical" evidence="1">
    <location>
        <begin position="231"/>
        <end position="254"/>
    </location>
</feature>
<dbReference type="AlphaFoldDB" id="A0A5B9DFR8"/>
<protein>
    <submittedName>
        <fullName evidence="2">ABC transporter permease</fullName>
    </submittedName>
</protein>
<keyword evidence="1" id="KW-1133">Transmembrane helix</keyword>
<feature type="transmembrane region" description="Helical" evidence="1">
    <location>
        <begin position="152"/>
        <end position="179"/>
    </location>
</feature>
<reference evidence="2 3" key="2">
    <citation type="journal article" date="2024" name="Int. J. Syst. Evol. Microbiol.">
        <title>Promethearchaeum syntrophicum gen. nov., sp. nov., an anaerobic, obligately syntrophic archaeon, the first isolate of the lineage 'Asgard' archaea, and proposal of the new archaeal phylum Promethearchaeota phyl. nov. and kingdom Promethearchaeati regn. nov.</title>
        <authorList>
            <person name="Imachi H."/>
            <person name="Nobu M.K."/>
            <person name="Kato S."/>
            <person name="Takaki Y."/>
            <person name="Miyazaki M."/>
            <person name="Miyata M."/>
            <person name="Ogawara M."/>
            <person name="Saito Y."/>
            <person name="Sakai S."/>
            <person name="Tahara Y.O."/>
            <person name="Takano Y."/>
            <person name="Tasumi E."/>
            <person name="Uematsu K."/>
            <person name="Yoshimura T."/>
            <person name="Itoh T."/>
            <person name="Ohkuma M."/>
            <person name="Takai K."/>
        </authorList>
    </citation>
    <scope>NUCLEOTIDE SEQUENCE [LARGE SCALE GENOMIC DNA]</scope>
    <source>
        <strain evidence="2 3">MK-D1</strain>
    </source>
</reference>
<proteinExistence type="predicted"/>
<feature type="transmembrane region" description="Helical" evidence="1">
    <location>
        <begin position="46"/>
        <end position="67"/>
    </location>
</feature>
<dbReference type="RefSeq" id="WP_162306845.1">
    <property type="nucleotide sequence ID" value="NZ_CP042905.2"/>
</dbReference>
<evidence type="ECO:0000256" key="1">
    <source>
        <dbReference type="SAM" id="Phobius"/>
    </source>
</evidence>
<feature type="transmembrane region" description="Helical" evidence="1">
    <location>
        <begin position="73"/>
        <end position="97"/>
    </location>
</feature>
<dbReference type="KEGG" id="psyt:DSAG12_03800"/>
<accession>A0A5B9DFR8</accession>
<evidence type="ECO:0000313" key="3">
    <source>
        <dbReference type="Proteomes" id="UP000321408"/>
    </source>
</evidence>